<name>A0AAU9JLQ8_9CILI</name>
<comment type="caution">
    <text evidence="1">The sequence shown here is derived from an EMBL/GenBank/DDBJ whole genome shotgun (WGS) entry which is preliminary data.</text>
</comment>
<dbReference type="EMBL" id="CAJZBQ010000039">
    <property type="protein sequence ID" value="CAG9326029.1"/>
    <property type="molecule type" value="Genomic_DNA"/>
</dbReference>
<dbReference type="AlphaFoldDB" id="A0AAU9JLQ8"/>
<organism evidence="1 2">
    <name type="scientific">Blepharisma stoltei</name>
    <dbReference type="NCBI Taxonomy" id="1481888"/>
    <lineage>
        <taxon>Eukaryota</taxon>
        <taxon>Sar</taxon>
        <taxon>Alveolata</taxon>
        <taxon>Ciliophora</taxon>
        <taxon>Postciliodesmatophora</taxon>
        <taxon>Heterotrichea</taxon>
        <taxon>Heterotrichida</taxon>
        <taxon>Blepharismidae</taxon>
        <taxon>Blepharisma</taxon>
    </lineage>
</organism>
<protein>
    <submittedName>
        <fullName evidence="1">Uncharacterized protein</fullName>
    </submittedName>
</protein>
<keyword evidence="2" id="KW-1185">Reference proteome</keyword>
<evidence type="ECO:0000313" key="2">
    <source>
        <dbReference type="Proteomes" id="UP001162131"/>
    </source>
</evidence>
<accession>A0AAU9JLQ8</accession>
<sequence length="130" mass="14681">MEPFLVCQKKFWQKDPNLPLPLSFGVSKFFGQAKCNKKNCSFAMMHLACQKKNLETPKLSGNGRLGSFLPLPLSFDVAKFFWQPKCIIAKEQFFLLHLACPKNLETPKLSGNGRLGSFVKIFSGRPRMAP</sequence>
<evidence type="ECO:0000313" key="1">
    <source>
        <dbReference type="EMBL" id="CAG9326029.1"/>
    </source>
</evidence>
<reference evidence="1" key="1">
    <citation type="submission" date="2021-09" db="EMBL/GenBank/DDBJ databases">
        <authorList>
            <consortium name="AG Swart"/>
            <person name="Singh M."/>
            <person name="Singh A."/>
            <person name="Seah K."/>
            <person name="Emmerich C."/>
        </authorList>
    </citation>
    <scope>NUCLEOTIDE SEQUENCE</scope>
    <source>
        <strain evidence="1">ATCC30299</strain>
    </source>
</reference>
<proteinExistence type="predicted"/>
<gene>
    <name evidence="1" type="ORF">BSTOLATCC_MIC39841</name>
</gene>
<dbReference type="Proteomes" id="UP001162131">
    <property type="component" value="Unassembled WGS sequence"/>
</dbReference>